<dbReference type="EMBL" id="AOID01000060">
    <property type="protein sequence ID" value="ELY63495.1"/>
    <property type="molecule type" value="Genomic_DNA"/>
</dbReference>
<organism evidence="5 6">
    <name type="scientific">Natrinema versiforme JCM 10478</name>
    <dbReference type="NCBI Taxonomy" id="1227496"/>
    <lineage>
        <taxon>Archaea</taxon>
        <taxon>Methanobacteriati</taxon>
        <taxon>Methanobacteriota</taxon>
        <taxon>Stenosarchaea group</taxon>
        <taxon>Halobacteria</taxon>
        <taxon>Halobacteriales</taxon>
        <taxon>Natrialbaceae</taxon>
        <taxon>Natrinema</taxon>
    </lineage>
</organism>
<evidence type="ECO:0000256" key="1">
    <source>
        <dbReference type="SAM" id="MobiDB-lite"/>
    </source>
</evidence>
<sequence length="431" mass="45700">MTAFDPHDRAGPADALPATPDRPVEELVVTPADDVSPTLSIVLPTKNEAAGIGECLDRIERAIATLGVPTEIIVSDSSTDRTPEIARAHGATVVMPDRPGYGAAYQRAFEAARGEFIVIGDADTTYDFAAIPRLVEHLVATDADLVLGSRLAGEIEPGAMPWLHRYVGNPLLTRFLNTFYGTEVSDAHSGFRVVTRAALETLELTTDGMEFASEMIMEAGARGLTIEEVPITYHEREGEATLESFRDGWRHVRFMLTNAPGYLFSVPGLGLGVLGLVLMGLVAAGTPVGGVTLGVRSMIAGGVLVLVGYQIMSFAVFSTVATDPIQRPSDPLTRWLNRALTIRRGGVGGCVVFAGGSLYALALLYRWLTAGYATLPVVTSDIAALVAIAFGVQTVFTSFLAAMLRESRLARTRANARSAAGTDGHDPAAGD</sequence>
<feature type="transmembrane region" description="Helical" evidence="2">
    <location>
        <begin position="342"/>
        <end position="362"/>
    </location>
</feature>
<dbReference type="STRING" id="1227496.C489_18826"/>
<dbReference type="InterPro" id="IPR029044">
    <property type="entry name" value="Nucleotide-diphossugar_trans"/>
</dbReference>
<keyword evidence="2" id="KW-0472">Membrane</keyword>
<feature type="transmembrane region" description="Helical" evidence="2">
    <location>
        <begin position="262"/>
        <end position="286"/>
    </location>
</feature>
<feature type="compositionally biased region" description="Basic and acidic residues" evidence="1">
    <location>
        <begin position="1"/>
        <end position="11"/>
    </location>
</feature>
<evidence type="ECO:0000313" key="6">
    <source>
        <dbReference type="Proteomes" id="UP000011632"/>
    </source>
</evidence>
<comment type="caution">
    <text evidence="5">The sequence shown here is derived from an EMBL/GenBank/DDBJ whole genome shotgun (WGS) entry which is preliminary data.</text>
</comment>
<feature type="transmembrane region" description="Helical" evidence="2">
    <location>
        <begin position="298"/>
        <end position="321"/>
    </location>
</feature>
<dbReference type="SUPFAM" id="SSF53448">
    <property type="entry name" value="Nucleotide-diphospho-sugar transferases"/>
    <property type="match status" value="1"/>
</dbReference>
<dbReference type="RefSeq" id="WP_006432860.1">
    <property type="nucleotide sequence ID" value="NZ_AOID01000060.1"/>
</dbReference>
<name>L9XP30_9EURY</name>
<protein>
    <submittedName>
        <fullName evidence="5">Glycosyl transferase family 2</fullName>
    </submittedName>
</protein>
<feature type="domain" description="Low-salt glycan biosynthesis hexosyltransferase Agl6 C-terminal transmembrane region" evidence="4">
    <location>
        <begin position="324"/>
        <end position="405"/>
    </location>
</feature>
<dbReference type="AlphaFoldDB" id="L9XP30"/>
<keyword evidence="2" id="KW-0812">Transmembrane</keyword>
<dbReference type="PANTHER" id="PTHR48090">
    <property type="entry name" value="UNDECAPRENYL-PHOSPHATE 4-DEOXY-4-FORMAMIDO-L-ARABINOSE TRANSFERASE-RELATED"/>
    <property type="match status" value="1"/>
</dbReference>
<evidence type="ECO:0000313" key="5">
    <source>
        <dbReference type="EMBL" id="ELY63495.1"/>
    </source>
</evidence>
<feature type="transmembrane region" description="Helical" evidence="2">
    <location>
        <begin position="382"/>
        <end position="404"/>
    </location>
</feature>
<dbReference type="PANTHER" id="PTHR48090:SF7">
    <property type="entry name" value="RFBJ PROTEIN"/>
    <property type="match status" value="1"/>
</dbReference>
<dbReference type="CDD" id="cd04179">
    <property type="entry name" value="DPM_DPG-synthase_like"/>
    <property type="match status" value="1"/>
</dbReference>
<accession>L9XP30</accession>
<dbReference type="InterPro" id="IPR001173">
    <property type="entry name" value="Glyco_trans_2-like"/>
</dbReference>
<proteinExistence type="predicted"/>
<dbReference type="Gene3D" id="3.90.550.10">
    <property type="entry name" value="Spore Coat Polysaccharide Biosynthesis Protein SpsA, Chain A"/>
    <property type="match status" value="1"/>
</dbReference>
<keyword evidence="2" id="KW-1133">Transmembrane helix</keyword>
<feature type="region of interest" description="Disordered" evidence="1">
    <location>
        <begin position="1"/>
        <end position="22"/>
    </location>
</feature>
<reference evidence="5 6" key="1">
    <citation type="journal article" date="2014" name="PLoS Genet.">
        <title>Phylogenetically driven sequencing of extremely halophilic archaea reveals strategies for static and dynamic osmo-response.</title>
        <authorList>
            <person name="Becker E.A."/>
            <person name="Seitzer P.M."/>
            <person name="Tritt A."/>
            <person name="Larsen D."/>
            <person name="Krusor M."/>
            <person name="Yao A.I."/>
            <person name="Wu D."/>
            <person name="Madern D."/>
            <person name="Eisen J.A."/>
            <person name="Darling A.E."/>
            <person name="Facciotti M.T."/>
        </authorList>
    </citation>
    <scope>NUCLEOTIDE SEQUENCE [LARGE SCALE GENOMIC DNA]</scope>
    <source>
        <strain evidence="5 6">JCM 10478</strain>
    </source>
</reference>
<dbReference type="GO" id="GO:0016740">
    <property type="term" value="F:transferase activity"/>
    <property type="evidence" value="ECO:0007669"/>
    <property type="project" value="UniProtKB-KW"/>
</dbReference>
<evidence type="ECO:0000259" key="4">
    <source>
        <dbReference type="Pfam" id="PF26629"/>
    </source>
</evidence>
<evidence type="ECO:0000256" key="2">
    <source>
        <dbReference type="SAM" id="Phobius"/>
    </source>
</evidence>
<feature type="domain" description="Glycosyltransferase 2-like" evidence="3">
    <location>
        <begin position="40"/>
        <end position="201"/>
    </location>
</feature>
<dbReference type="Pfam" id="PF00535">
    <property type="entry name" value="Glycos_transf_2"/>
    <property type="match status" value="1"/>
</dbReference>
<dbReference type="Pfam" id="PF26629">
    <property type="entry name" value="GT2_TM_C"/>
    <property type="match status" value="1"/>
</dbReference>
<gene>
    <name evidence="5" type="ORF">C489_18826</name>
</gene>
<dbReference type="InterPro" id="IPR058718">
    <property type="entry name" value="Agl6_TM_C"/>
</dbReference>
<dbReference type="OrthoDB" id="147253at2157"/>
<keyword evidence="6" id="KW-1185">Reference proteome</keyword>
<evidence type="ECO:0000259" key="3">
    <source>
        <dbReference type="Pfam" id="PF00535"/>
    </source>
</evidence>
<keyword evidence="5" id="KW-0808">Transferase</keyword>
<dbReference type="InterPro" id="IPR050256">
    <property type="entry name" value="Glycosyltransferase_2"/>
</dbReference>
<dbReference type="Proteomes" id="UP000011632">
    <property type="component" value="Unassembled WGS sequence"/>
</dbReference>
<dbReference type="PATRIC" id="fig|1227496.3.peg.3781"/>